<evidence type="ECO:0000256" key="6">
    <source>
        <dbReference type="ARBA" id="ARBA00022448"/>
    </source>
</evidence>
<dbReference type="NCBIfam" id="TIGR01417">
    <property type="entry name" value="PTS_I_fam"/>
    <property type="match status" value="1"/>
</dbReference>
<reference evidence="15" key="1">
    <citation type="journal article" date="2010" name="Int. J. Syst. Evol. Microbiol.">
        <title>Porticoccus litoralis gen. nov., sp. nov., a gammaproteobacterium isolated from the Yellow Sea.</title>
        <authorList>
            <person name="Oh H.M."/>
            <person name="Kim H."/>
            <person name="Kim K.M."/>
            <person name="Min G.S."/>
            <person name="Cho J.C."/>
        </authorList>
    </citation>
    <scope>NUCLEOTIDE SEQUENCE</scope>
    <source>
        <strain evidence="15">DSM 25064</strain>
    </source>
</reference>
<dbReference type="SUPFAM" id="SSF51621">
    <property type="entry name" value="Phosphoenolpyruvate/pyruvate domain"/>
    <property type="match status" value="1"/>
</dbReference>
<dbReference type="SMART" id="SM00065">
    <property type="entry name" value="GAF"/>
    <property type="match status" value="1"/>
</dbReference>
<dbReference type="PROSITE" id="PS00742">
    <property type="entry name" value="PEP_ENZYMES_2"/>
    <property type="match status" value="1"/>
</dbReference>
<dbReference type="InterPro" id="IPR000121">
    <property type="entry name" value="PEP_util_C"/>
</dbReference>
<accession>A0AAW8B3I7</accession>
<dbReference type="PANTHER" id="PTHR46244">
    <property type="entry name" value="PHOSPHOENOLPYRUVATE-PROTEIN PHOSPHOTRANSFERASE"/>
    <property type="match status" value="1"/>
</dbReference>
<dbReference type="SUPFAM" id="SSF47831">
    <property type="entry name" value="Enzyme I of the PEP:sugar phosphotransferase system HPr-binding (sub)domain"/>
    <property type="match status" value="1"/>
</dbReference>
<dbReference type="PRINTS" id="PR01736">
    <property type="entry name" value="PHPHTRNFRASE"/>
</dbReference>
<dbReference type="NCBIfam" id="NF008283">
    <property type="entry name" value="PRK11061.1"/>
    <property type="match status" value="1"/>
</dbReference>
<keyword evidence="12" id="KW-0418">Kinase</keyword>
<evidence type="ECO:0000256" key="12">
    <source>
        <dbReference type="ARBA" id="ARBA00022777"/>
    </source>
</evidence>
<dbReference type="Gene3D" id="3.30.450.40">
    <property type="match status" value="1"/>
</dbReference>
<protein>
    <recommendedName>
        <fullName evidence="5">phosphoenolpyruvate--protein phosphotransferase</fullName>
        <ecNumber evidence="5">2.7.3.9</ecNumber>
    </recommendedName>
</protein>
<comment type="caution">
    <text evidence="15">The sequence shown here is derived from an EMBL/GenBank/DDBJ whole genome shotgun (WGS) entry which is preliminary data.</text>
</comment>
<dbReference type="Gene3D" id="3.50.30.10">
    <property type="entry name" value="Phosphohistidine domain"/>
    <property type="match status" value="1"/>
</dbReference>
<keyword evidence="9 15" id="KW-0808">Transferase</keyword>
<dbReference type="SUPFAM" id="SSF55781">
    <property type="entry name" value="GAF domain-like"/>
    <property type="match status" value="1"/>
</dbReference>
<evidence type="ECO:0000259" key="14">
    <source>
        <dbReference type="SMART" id="SM00065"/>
    </source>
</evidence>
<dbReference type="InterPro" id="IPR040442">
    <property type="entry name" value="Pyrv_kinase-like_dom_sf"/>
</dbReference>
<evidence type="ECO:0000256" key="8">
    <source>
        <dbReference type="ARBA" id="ARBA00022597"/>
    </source>
</evidence>
<proteinExistence type="inferred from homology"/>
<dbReference type="GO" id="GO:0005737">
    <property type="term" value="C:cytoplasm"/>
    <property type="evidence" value="ECO:0007669"/>
    <property type="project" value="UniProtKB-SubCell"/>
</dbReference>
<keyword evidence="13" id="KW-0460">Magnesium</keyword>
<evidence type="ECO:0000256" key="13">
    <source>
        <dbReference type="ARBA" id="ARBA00022842"/>
    </source>
</evidence>
<dbReference type="PANTHER" id="PTHR46244:SF1">
    <property type="entry name" value="PHOSPHOENOLPYRUVATE-DEPENDENT PHOSPHOTRANSFERASE SYSTEM"/>
    <property type="match status" value="1"/>
</dbReference>
<evidence type="ECO:0000256" key="4">
    <source>
        <dbReference type="ARBA" id="ARBA00007837"/>
    </source>
</evidence>
<dbReference type="Pfam" id="PF05524">
    <property type="entry name" value="PEP-utilisers_N"/>
    <property type="match status" value="1"/>
</dbReference>
<dbReference type="EMBL" id="JAUUUU010000003">
    <property type="protein sequence ID" value="MDP1520923.1"/>
    <property type="molecule type" value="Genomic_DNA"/>
</dbReference>
<dbReference type="EC" id="2.7.3.9" evidence="5"/>
<dbReference type="GO" id="GO:0008965">
    <property type="term" value="F:phosphoenolpyruvate-protein phosphotransferase activity"/>
    <property type="evidence" value="ECO:0007669"/>
    <property type="project" value="UniProtKB-EC"/>
</dbReference>
<comment type="cofactor">
    <cofactor evidence="2">
        <name>Mg(2+)</name>
        <dbReference type="ChEBI" id="CHEBI:18420"/>
    </cofactor>
</comment>
<dbReference type="GO" id="GO:0009401">
    <property type="term" value="P:phosphoenolpyruvate-dependent sugar phosphotransferase system"/>
    <property type="evidence" value="ECO:0007669"/>
    <property type="project" value="UniProtKB-KW"/>
</dbReference>
<evidence type="ECO:0000256" key="9">
    <source>
        <dbReference type="ARBA" id="ARBA00022679"/>
    </source>
</evidence>
<evidence type="ECO:0000256" key="11">
    <source>
        <dbReference type="ARBA" id="ARBA00022723"/>
    </source>
</evidence>
<comment type="subcellular location">
    <subcellularLocation>
        <location evidence="3">Cytoplasm</location>
    </subcellularLocation>
</comment>
<evidence type="ECO:0000313" key="16">
    <source>
        <dbReference type="Proteomes" id="UP001178354"/>
    </source>
</evidence>
<dbReference type="Pfam" id="PF00391">
    <property type="entry name" value="PEP-utilizers"/>
    <property type="match status" value="1"/>
</dbReference>
<dbReference type="InterPro" id="IPR036618">
    <property type="entry name" value="PtsI_HPr-bd_sf"/>
</dbReference>
<keyword evidence="16" id="KW-1185">Reference proteome</keyword>
<dbReference type="Proteomes" id="UP001178354">
    <property type="component" value="Unassembled WGS sequence"/>
</dbReference>
<dbReference type="Pfam" id="PF01590">
    <property type="entry name" value="GAF"/>
    <property type="match status" value="1"/>
</dbReference>
<keyword evidence="10" id="KW-0598">Phosphotransferase system</keyword>
<dbReference type="AlphaFoldDB" id="A0AAW8B3I7"/>
<dbReference type="SUPFAM" id="SSF52009">
    <property type="entry name" value="Phosphohistidine domain"/>
    <property type="match status" value="1"/>
</dbReference>
<dbReference type="InterPro" id="IPR008279">
    <property type="entry name" value="PEP-util_enz_mobile_dom"/>
</dbReference>
<dbReference type="Gene3D" id="1.10.274.10">
    <property type="entry name" value="PtsI, HPr-binding domain"/>
    <property type="match status" value="1"/>
</dbReference>
<keyword evidence="6" id="KW-0813">Transport</keyword>
<dbReference type="InterPro" id="IPR015813">
    <property type="entry name" value="Pyrv/PenolPyrv_kinase-like_dom"/>
</dbReference>
<name>A0AAW8B3I7_9GAMM</name>
<keyword evidence="7" id="KW-0963">Cytoplasm</keyword>
<dbReference type="RefSeq" id="WP_305170513.1">
    <property type="nucleotide sequence ID" value="NZ_JAUUUU010000003.1"/>
</dbReference>
<dbReference type="GO" id="GO:0046872">
    <property type="term" value="F:metal ion binding"/>
    <property type="evidence" value="ECO:0007669"/>
    <property type="project" value="UniProtKB-KW"/>
</dbReference>
<evidence type="ECO:0000256" key="7">
    <source>
        <dbReference type="ARBA" id="ARBA00022490"/>
    </source>
</evidence>
<keyword evidence="8" id="KW-0762">Sugar transport</keyword>
<dbReference type="Gene3D" id="3.20.20.60">
    <property type="entry name" value="Phosphoenolpyruvate-binding domains"/>
    <property type="match status" value="1"/>
</dbReference>
<dbReference type="GO" id="GO:0016301">
    <property type="term" value="F:kinase activity"/>
    <property type="evidence" value="ECO:0007669"/>
    <property type="project" value="UniProtKB-KW"/>
</dbReference>
<evidence type="ECO:0000313" key="15">
    <source>
        <dbReference type="EMBL" id="MDP1520923.1"/>
    </source>
</evidence>
<reference evidence="15" key="2">
    <citation type="submission" date="2023-08" db="EMBL/GenBank/DDBJ databases">
        <authorList>
            <person name="Luo J."/>
        </authorList>
    </citation>
    <scope>NUCLEOTIDE SEQUENCE</scope>
    <source>
        <strain evidence="15">DSM 25064</strain>
    </source>
</reference>
<dbReference type="InterPro" id="IPR008731">
    <property type="entry name" value="PTS_EIN"/>
</dbReference>
<dbReference type="InterPro" id="IPR050499">
    <property type="entry name" value="PEP-utilizing_PTS_enzyme"/>
</dbReference>
<dbReference type="InterPro" id="IPR036637">
    <property type="entry name" value="Phosphohistidine_dom_sf"/>
</dbReference>
<dbReference type="InterPro" id="IPR003018">
    <property type="entry name" value="GAF"/>
</dbReference>
<comment type="catalytic activity">
    <reaction evidence="1">
        <text>L-histidyl-[protein] + phosphoenolpyruvate = N(pros)-phospho-L-histidyl-[protein] + pyruvate</text>
        <dbReference type="Rhea" id="RHEA:23880"/>
        <dbReference type="Rhea" id="RHEA-COMP:9745"/>
        <dbReference type="Rhea" id="RHEA-COMP:9746"/>
        <dbReference type="ChEBI" id="CHEBI:15361"/>
        <dbReference type="ChEBI" id="CHEBI:29979"/>
        <dbReference type="ChEBI" id="CHEBI:58702"/>
        <dbReference type="ChEBI" id="CHEBI:64837"/>
        <dbReference type="EC" id="2.7.3.9"/>
    </reaction>
</comment>
<sequence length="760" mass="84320">MLESLRNIVQEVNAAKDFGEVLRLIVHLVKQVMNTGMCSVYLYSPSTNTYVLMGTDGLNPDSVGKVHLSTREGLVGLVASRAEPINLEDAETHPNFAFFPETGEQRYRSFLGAPIIHHRKVLGVLVVQQQDRRRFDESEESFLVTVSAQLAGVIAHADATGELDRLLNPREVAIHERIYPGVASAPGVAIGTVVVVAPSADLNAVPERRAVDIEAELCQFRQAMEQTKRDIRALDASMVGKLSDEERALFDVYLRMLDDHAMGGEVIGMIKEGLSAQSAWAQVVLGHVRMFKSMKDSYLRERASDVEDLGRRVLANLQQGETKRTSFPEHMVMMGEELSAASFADVPLEKVAAIVSVKGSRNSHMAILGRAIGIPTVMGAVDLPWGRLEGEEVIVDGHTGQVIVSPREELRQTYMQQIYEEKLLAADLEKLTDEPCVTADGHHLSLWVNTGLRLDSQLSLDRGAEGVGLYRTEIPFLMLDRFPSEEEQRKAYREHLEMFAPRTVTMRTLDIGGDKDLPYFPIEEANPFLGWRGIRICLDHPEIFLVQLRAMMRASEGLNNLSILLPMISNVPELESALQLIYQVYDELTEEEGYQIEMPNVGAMIEVPAAVYQIRELARRVDFLSVGTNDLTQYLLAVDRNNPRVAELYHACHPSVLRALWAIAEGARGEDTPVSVCGEMAGDPIGAVLLMALGFRVLSMSATNLLKVKAILRQVSLSEAEQLLEEVMLMPDAGSVWRHMEKALKKPEVAALFRGSSNVH</sequence>
<dbReference type="Pfam" id="PF02896">
    <property type="entry name" value="PEP-utilizers_C"/>
    <property type="match status" value="1"/>
</dbReference>
<dbReference type="InterPro" id="IPR006318">
    <property type="entry name" value="PTS_EI-like"/>
</dbReference>
<dbReference type="InterPro" id="IPR029016">
    <property type="entry name" value="GAF-like_dom_sf"/>
</dbReference>
<feature type="domain" description="GAF" evidence="14">
    <location>
        <begin position="17"/>
        <end position="164"/>
    </location>
</feature>
<evidence type="ECO:0000256" key="5">
    <source>
        <dbReference type="ARBA" id="ARBA00012232"/>
    </source>
</evidence>
<evidence type="ECO:0000256" key="10">
    <source>
        <dbReference type="ARBA" id="ARBA00022683"/>
    </source>
</evidence>
<gene>
    <name evidence="15" type="primary">ptsP</name>
    <name evidence="15" type="ORF">Q8A57_08085</name>
</gene>
<keyword evidence="11" id="KW-0479">Metal-binding</keyword>
<evidence type="ECO:0000256" key="3">
    <source>
        <dbReference type="ARBA" id="ARBA00004496"/>
    </source>
</evidence>
<dbReference type="InterPro" id="IPR023151">
    <property type="entry name" value="PEP_util_CS"/>
</dbReference>
<organism evidence="15 16">
    <name type="scientific">Porticoccus litoralis</name>
    <dbReference type="NCBI Taxonomy" id="434086"/>
    <lineage>
        <taxon>Bacteria</taxon>
        <taxon>Pseudomonadati</taxon>
        <taxon>Pseudomonadota</taxon>
        <taxon>Gammaproteobacteria</taxon>
        <taxon>Cellvibrionales</taxon>
        <taxon>Porticoccaceae</taxon>
        <taxon>Porticoccus</taxon>
    </lineage>
</organism>
<comment type="similarity">
    <text evidence="4">Belongs to the PEP-utilizing enzyme family.</text>
</comment>
<evidence type="ECO:0000256" key="1">
    <source>
        <dbReference type="ARBA" id="ARBA00000683"/>
    </source>
</evidence>
<evidence type="ECO:0000256" key="2">
    <source>
        <dbReference type="ARBA" id="ARBA00001946"/>
    </source>
</evidence>